<feature type="domain" description="FAD/NAD(P)-binding" evidence="5">
    <location>
        <begin position="6"/>
        <end position="318"/>
    </location>
</feature>
<sequence length="420" mass="44174">MTTETILVLGGSFAGLSAAHYALKHVLPSVPKSEGKTYTVTLVNPSPDFYWRVAGPRACVDKDLLPSSKYLYPIAPAFSSYPKGQFTFILGTATAVDTAAKTATISTTEGSVQTIPYKALIIATGTSTPAPMFSARATKEELTAALSSFQKALPSAKSVIIAGGGPVGVETAGEIAEFLNGTPGFFSSKPAHPKAVVTIISGDGKLLPILRPAISKQAEKFLHRLGAEVIYSTRVTGTTVEADGKTTVALSDGKTMTADIYVDATGVRPNTSYLPSTLLNEKGYVLCNSSTLRVDAAGPLVYVIGDAGSYTRGGVMDCYDAVPVALTNLKKDLSPNAASLPDRTYKQNTVEQQIVPVGRGKGVGAVLGWKVPSWFVWAIKGRDYMCSMAPDLVSGKKWAKEVAWKPQPTVQAKAGSQGGK</sequence>
<dbReference type="GO" id="GO:0004174">
    <property type="term" value="F:electron-transferring-flavoprotein dehydrogenase activity"/>
    <property type="evidence" value="ECO:0007669"/>
    <property type="project" value="TreeGrafter"/>
</dbReference>
<keyword evidence="2" id="KW-0285">Flavoprotein</keyword>
<dbReference type="PRINTS" id="PR00411">
    <property type="entry name" value="PNDRDTASEI"/>
</dbReference>
<dbReference type="SUPFAM" id="SSF51905">
    <property type="entry name" value="FAD/NAD(P)-binding domain"/>
    <property type="match status" value="1"/>
</dbReference>
<evidence type="ECO:0000256" key="3">
    <source>
        <dbReference type="ARBA" id="ARBA00022827"/>
    </source>
</evidence>
<dbReference type="Pfam" id="PF07992">
    <property type="entry name" value="Pyr_redox_2"/>
    <property type="match status" value="1"/>
</dbReference>
<name>A0A8E2EIP4_9PEZI</name>
<evidence type="ECO:0000256" key="4">
    <source>
        <dbReference type="ARBA" id="ARBA00023002"/>
    </source>
</evidence>
<dbReference type="AlphaFoldDB" id="A0A8E2EIP4"/>
<dbReference type="GO" id="GO:0050660">
    <property type="term" value="F:flavin adenine dinucleotide binding"/>
    <property type="evidence" value="ECO:0007669"/>
    <property type="project" value="TreeGrafter"/>
</dbReference>
<comment type="similarity">
    <text evidence="1">Belongs to the FAD-dependent oxidoreductase family.</text>
</comment>
<evidence type="ECO:0000256" key="2">
    <source>
        <dbReference type="ARBA" id="ARBA00022630"/>
    </source>
</evidence>
<gene>
    <name evidence="6" type="ORF">K432DRAFT_378298</name>
</gene>
<reference evidence="6 7" key="1">
    <citation type="journal article" date="2016" name="Nat. Commun.">
        <title>Ectomycorrhizal ecology is imprinted in the genome of the dominant symbiotic fungus Cenococcum geophilum.</title>
        <authorList>
            <consortium name="DOE Joint Genome Institute"/>
            <person name="Peter M."/>
            <person name="Kohler A."/>
            <person name="Ohm R.A."/>
            <person name="Kuo A."/>
            <person name="Krutzmann J."/>
            <person name="Morin E."/>
            <person name="Arend M."/>
            <person name="Barry K.W."/>
            <person name="Binder M."/>
            <person name="Choi C."/>
            <person name="Clum A."/>
            <person name="Copeland A."/>
            <person name="Grisel N."/>
            <person name="Haridas S."/>
            <person name="Kipfer T."/>
            <person name="LaButti K."/>
            <person name="Lindquist E."/>
            <person name="Lipzen A."/>
            <person name="Maire R."/>
            <person name="Meier B."/>
            <person name="Mihaltcheva S."/>
            <person name="Molinier V."/>
            <person name="Murat C."/>
            <person name="Poggeler S."/>
            <person name="Quandt C.A."/>
            <person name="Sperisen C."/>
            <person name="Tritt A."/>
            <person name="Tisserant E."/>
            <person name="Crous P.W."/>
            <person name="Henrissat B."/>
            <person name="Nehls U."/>
            <person name="Egli S."/>
            <person name="Spatafora J.W."/>
            <person name="Grigoriev I.V."/>
            <person name="Martin F.M."/>
        </authorList>
    </citation>
    <scope>NUCLEOTIDE SEQUENCE [LARGE SCALE GENOMIC DNA]</scope>
    <source>
        <strain evidence="6 7">CBS 459.81</strain>
    </source>
</reference>
<organism evidence="6 7">
    <name type="scientific">Lepidopterella palustris CBS 459.81</name>
    <dbReference type="NCBI Taxonomy" id="1314670"/>
    <lineage>
        <taxon>Eukaryota</taxon>
        <taxon>Fungi</taxon>
        <taxon>Dikarya</taxon>
        <taxon>Ascomycota</taxon>
        <taxon>Pezizomycotina</taxon>
        <taxon>Dothideomycetes</taxon>
        <taxon>Pleosporomycetidae</taxon>
        <taxon>Mytilinidiales</taxon>
        <taxon>Argynnaceae</taxon>
        <taxon>Lepidopterella</taxon>
    </lineage>
</organism>
<dbReference type="InterPro" id="IPR023753">
    <property type="entry name" value="FAD/NAD-binding_dom"/>
</dbReference>
<evidence type="ECO:0000313" key="6">
    <source>
        <dbReference type="EMBL" id="OCK84747.1"/>
    </source>
</evidence>
<keyword evidence="7" id="KW-1185">Reference proteome</keyword>
<dbReference type="PRINTS" id="PR00368">
    <property type="entry name" value="FADPNR"/>
</dbReference>
<keyword evidence="3" id="KW-0274">FAD</keyword>
<evidence type="ECO:0000256" key="1">
    <source>
        <dbReference type="ARBA" id="ARBA00006442"/>
    </source>
</evidence>
<dbReference type="GO" id="GO:0005737">
    <property type="term" value="C:cytoplasm"/>
    <property type="evidence" value="ECO:0007669"/>
    <property type="project" value="TreeGrafter"/>
</dbReference>
<accession>A0A8E2EIP4</accession>
<dbReference type="InterPro" id="IPR036188">
    <property type="entry name" value="FAD/NAD-bd_sf"/>
</dbReference>
<dbReference type="Gene3D" id="3.50.50.100">
    <property type="match status" value="1"/>
</dbReference>
<keyword evidence="4" id="KW-0560">Oxidoreductase</keyword>
<evidence type="ECO:0000259" key="5">
    <source>
        <dbReference type="Pfam" id="PF07992"/>
    </source>
</evidence>
<evidence type="ECO:0000313" key="7">
    <source>
        <dbReference type="Proteomes" id="UP000250266"/>
    </source>
</evidence>
<dbReference type="PANTHER" id="PTHR43735:SF3">
    <property type="entry name" value="FERROPTOSIS SUPPRESSOR PROTEIN 1"/>
    <property type="match status" value="1"/>
</dbReference>
<proteinExistence type="inferred from homology"/>
<dbReference type="OrthoDB" id="202203at2759"/>
<dbReference type="Proteomes" id="UP000250266">
    <property type="component" value="Unassembled WGS sequence"/>
</dbReference>
<dbReference type="PANTHER" id="PTHR43735">
    <property type="entry name" value="APOPTOSIS-INDUCING FACTOR 1"/>
    <property type="match status" value="1"/>
</dbReference>
<dbReference type="EMBL" id="KV744831">
    <property type="protein sequence ID" value="OCK84747.1"/>
    <property type="molecule type" value="Genomic_DNA"/>
</dbReference>
<protein>
    <submittedName>
        <fullName evidence="6">FAD/NAD(P)-binding domain-containing protein</fullName>
    </submittedName>
</protein>